<dbReference type="PANTHER" id="PTHR46402:SF2">
    <property type="entry name" value="HISTONE-LYSINE N-TRIMETHYLTRANSFERASE SMYD5"/>
    <property type="match status" value="1"/>
</dbReference>
<dbReference type="Gene3D" id="2.170.270.10">
    <property type="entry name" value="SET domain"/>
    <property type="match status" value="1"/>
</dbReference>
<feature type="region of interest" description="Disordered" evidence="4">
    <location>
        <begin position="137"/>
        <end position="204"/>
    </location>
</feature>
<dbReference type="InterPro" id="IPR001214">
    <property type="entry name" value="SET_dom"/>
</dbReference>
<protein>
    <recommendedName>
        <fullName evidence="5">SET domain-containing protein</fullName>
    </recommendedName>
</protein>
<keyword evidence="2" id="KW-0808">Transferase</keyword>
<dbReference type="Proteomes" id="UP000654075">
    <property type="component" value="Unassembled WGS sequence"/>
</dbReference>
<dbReference type="GO" id="GO:0042799">
    <property type="term" value="F:histone H4K20 methyltransferase activity"/>
    <property type="evidence" value="ECO:0007669"/>
    <property type="project" value="TreeGrafter"/>
</dbReference>
<evidence type="ECO:0000256" key="1">
    <source>
        <dbReference type="ARBA" id="ARBA00022603"/>
    </source>
</evidence>
<dbReference type="AlphaFoldDB" id="A0A813DYZ9"/>
<feature type="non-terminal residue" evidence="6">
    <location>
        <position position="1"/>
    </location>
</feature>
<evidence type="ECO:0000259" key="5">
    <source>
        <dbReference type="PROSITE" id="PS50280"/>
    </source>
</evidence>
<proteinExistence type="predicted"/>
<gene>
    <name evidence="6" type="ORF">PGLA1383_LOCUS11344</name>
</gene>
<evidence type="ECO:0000313" key="7">
    <source>
        <dbReference type="Proteomes" id="UP000654075"/>
    </source>
</evidence>
<evidence type="ECO:0000256" key="2">
    <source>
        <dbReference type="ARBA" id="ARBA00022679"/>
    </source>
</evidence>
<dbReference type="GO" id="GO:0032259">
    <property type="term" value="P:methylation"/>
    <property type="evidence" value="ECO:0007669"/>
    <property type="project" value="UniProtKB-KW"/>
</dbReference>
<keyword evidence="3" id="KW-0949">S-adenosyl-L-methionine</keyword>
<feature type="domain" description="SET" evidence="5">
    <location>
        <begin position="9"/>
        <end position="296"/>
    </location>
</feature>
<evidence type="ECO:0000313" key="6">
    <source>
        <dbReference type="EMBL" id="CAE8592711.1"/>
    </source>
</evidence>
<evidence type="ECO:0000256" key="4">
    <source>
        <dbReference type="SAM" id="MobiDB-lite"/>
    </source>
</evidence>
<dbReference type="GO" id="GO:0045814">
    <property type="term" value="P:negative regulation of gene expression, epigenetic"/>
    <property type="evidence" value="ECO:0007669"/>
    <property type="project" value="TreeGrafter"/>
</dbReference>
<sequence>ARVLRASEGRLEICEVPGHGRCLKALCPAAVGDVLADEAPLALGTSDGSCLAAACDLDALDAEALGDFDAQEDLLAAILLLQAEASGGSISRCSAAEEACLVAAELAISGAGAPADGAAADKQLLEALRPRLRRALGFVQSDGNRPPRRRMLAPDDNNPNNTNNTNNSNNNDNTNNINNNDNNINNNNNDNNNDNDNNNNNNDNSTALAALALWRSRCGANAETWAELRGIRGHSSEEPLIEGEVRFLFGVFGALAMAHHCCSPNARVQWDSSTRRMKLIAARAISPGDLVSRSYLDAGALLSSVAARRAALLEDWGFHCACSRCCKDETGPQEAWSDVQKEALSAALPLLRRGELEEELECGSLDLQRCMDPEGLCLDEAAIFALRRAAAACRSLDLPVVGT</sequence>
<dbReference type="OrthoDB" id="438641at2759"/>
<dbReference type="PROSITE" id="PS50280">
    <property type="entry name" value="SET"/>
    <property type="match status" value="1"/>
</dbReference>
<accession>A0A813DYZ9</accession>
<evidence type="ECO:0000256" key="3">
    <source>
        <dbReference type="ARBA" id="ARBA00022691"/>
    </source>
</evidence>
<feature type="compositionally biased region" description="Low complexity" evidence="4">
    <location>
        <begin position="154"/>
        <end position="204"/>
    </location>
</feature>
<reference evidence="6" key="1">
    <citation type="submission" date="2021-02" db="EMBL/GenBank/DDBJ databases">
        <authorList>
            <person name="Dougan E. K."/>
            <person name="Rhodes N."/>
            <person name="Thang M."/>
            <person name="Chan C."/>
        </authorList>
    </citation>
    <scope>NUCLEOTIDE SEQUENCE</scope>
</reference>
<comment type="caution">
    <text evidence="6">The sequence shown here is derived from an EMBL/GenBank/DDBJ whole genome shotgun (WGS) entry which is preliminary data.</text>
</comment>
<keyword evidence="7" id="KW-1185">Reference proteome</keyword>
<dbReference type="PANTHER" id="PTHR46402">
    <property type="entry name" value="SET AND MYND DOMAIN-CONTAINING PROTEIN 5"/>
    <property type="match status" value="1"/>
</dbReference>
<dbReference type="SUPFAM" id="SSF82199">
    <property type="entry name" value="SET domain"/>
    <property type="match status" value="1"/>
</dbReference>
<organism evidence="6 7">
    <name type="scientific">Polarella glacialis</name>
    <name type="common">Dinoflagellate</name>
    <dbReference type="NCBI Taxonomy" id="89957"/>
    <lineage>
        <taxon>Eukaryota</taxon>
        <taxon>Sar</taxon>
        <taxon>Alveolata</taxon>
        <taxon>Dinophyceae</taxon>
        <taxon>Suessiales</taxon>
        <taxon>Suessiaceae</taxon>
        <taxon>Polarella</taxon>
    </lineage>
</organism>
<feature type="non-terminal residue" evidence="6">
    <location>
        <position position="403"/>
    </location>
</feature>
<dbReference type="InterPro" id="IPR046341">
    <property type="entry name" value="SET_dom_sf"/>
</dbReference>
<keyword evidence="1" id="KW-0489">Methyltransferase</keyword>
<dbReference type="CDD" id="cd20071">
    <property type="entry name" value="SET_SMYD"/>
    <property type="match status" value="1"/>
</dbReference>
<name>A0A813DYZ9_POLGL</name>
<dbReference type="EMBL" id="CAJNNV010005842">
    <property type="protein sequence ID" value="CAE8592711.1"/>
    <property type="molecule type" value="Genomic_DNA"/>
</dbReference>